<evidence type="ECO:0000259" key="11">
    <source>
        <dbReference type="Pfam" id="PF03015"/>
    </source>
</evidence>
<evidence type="ECO:0000259" key="12">
    <source>
        <dbReference type="Pfam" id="PF07993"/>
    </source>
</evidence>
<comment type="function">
    <text evidence="10">Catalyzes the reduction of fatty acyl-CoA to fatty alcohols.</text>
</comment>
<protein>
    <recommendedName>
        <fullName evidence="10">Fatty acyl-CoA reductase</fullName>
        <ecNumber evidence="10">1.2.1.84</ecNumber>
    </recommendedName>
</protein>
<dbReference type="InterPro" id="IPR013120">
    <property type="entry name" value="FAR_NAD-bd"/>
</dbReference>
<comment type="catalytic activity">
    <reaction evidence="9 10">
        <text>a long-chain fatty acyl-CoA + 2 NADPH + 2 H(+) = a long-chain primary fatty alcohol + 2 NADP(+) + CoA</text>
        <dbReference type="Rhea" id="RHEA:52716"/>
        <dbReference type="ChEBI" id="CHEBI:15378"/>
        <dbReference type="ChEBI" id="CHEBI:57287"/>
        <dbReference type="ChEBI" id="CHEBI:57783"/>
        <dbReference type="ChEBI" id="CHEBI:58349"/>
        <dbReference type="ChEBI" id="CHEBI:77396"/>
        <dbReference type="ChEBI" id="CHEBI:83139"/>
        <dbReference type="EC" id="1.2.1.84"/>
    </reaction>
</comment>
<keyword evidence="4 10" id="KW-0812">Transmembrane</keyword>
<dbReference type="EMBL" id="OV121141">
    <property type="protein sequence ID" value="CAH0548643.1"/>
    <property type="molecule type" value="Genomic_DNA"/>
</dbReference>
<dbReference type="GO" id="GO:0016020">
    <property type="term" value="C:membrane"/>
    <property type="evidence" value="ECO:0007669"/>
    <property type="project" value="UniProtKB-SubCell"/>
</dbReference>
<dbReference type="PANTHER" id="PTHR11011">
    <property type="entry name" value="MALE STERILITY PROTEIN 2-RELATED"/>
    <property type="match status" value="1"/>
</dbReference>
<evidence type="ECO:0000256" key="3">
    <source>
        <dbReference type="ARBA" id="ARBA00022516"/>
    </source>
</evidence>
<proteinExistence type="inferred from homology"/>
<dbReference type="CDD" id="cd09071">
    <property type="entry name" value="FAR_C"/>
    <property type="match status" value="1"/>
</dbReference>
<dbReference type="Proteomes" id="UP001154078">
    <property type="component" value="Chromosome 10"/>
</dbReference>
<evidence type="ECO:0000256" key="2">
    <source>
        <dbReference type="ARBA" id="ARBA00005928"/>
    </source>
</evidence>
<dbReference type="InterPro" id="IPR033640">
    <property type="entry name" value="FAR_C"/>
</dbReference>
<keyword evidence="5 10" id="KW-0521">NADP</keyword>
<comment type="similarity">
    <text evidence="2 10">Belongs to the fatty acyl-CoA reductase family.</text>
</comment>
<dbReference type="PANTHER" id="PTHR11011:SF60">
    <property type="entry name" value="FATTY ACYL-COA REDUCTASE-RELATED"/>
    <property type="match status" value="1"/>
</dbReference>
<keyword evidence="10" id="KW-0560">Oxidoreductase</keyword>
<gene>
    <name evidence="13" type="ORF">MELIAE_LOCUS2085</name>
    <name evidence="14" type="ORF">MELIAE_LOCUS2141</name>
</gene>
<feature type="transmembrane region" description="Helical" evidence="10">
    <location>
        <begin position="503"/>
        <end position="527"/>
    </location>
</feature>
<organism evidence="14 15">
    <name type="scientific">Brassicogethes aeneus</name>
    <name type="common">Rape pollen beetle</name>
    <name type="synonym">Meligethes aeneus</name>
    <dbReference type="NCBI Taxonomy" id="1431903"/>
    <lineage>
        <taxon>Eukaryota</taxon>
        <taxon>Metazoa</taxon>
        <taxon>Ecdysozoa</taxon>
        <taxon>Arthropoda</taxon>
        <taxon>Hexapoda</taxon>
        <taxon>Insecta</taxon>
        <taxon>Pterygota</taxon>
        <taxon>Neoptera</taxon>
        <taxon>Endopterygota</taxon>
        <taxon>Coleoptera</taxon>
        <taxon>Polyphaga</taxon>
        <taxon>Cucujiformia</taxon>
        <taxon>Nitidulidae</taxon>
        <taxon>Meligethinae</taxon>
        <taxon>Brassicogethes</taxon>
    </lineage>
</organism>
<dbReference type="Pfam" id="PF07993">
    <property type="entry name" value="NAD_binding_4"/>
    <property type="match status" value="1"/>
</dbReference>
<evidence type="ECO:0000256" key="1">
    <source>
        <dbReference type="ARBA" id="ARBA00004141"/>
    </source>
</evidence>
<evidence type="ECO:0000256" key="9">
    <source>
        <dbReference type="ARBA" id="ARBA00052530"/>
    </source>
</evidence>
<keyword evidence="6 10" id="KW-1133">Transmembrane helix</keyword>
<dbReference type="GO" id="GO:0005777">
    <property type="term" value="C:peroxisome"/>
    <property type="evidence" value="ECO:0007669"/>
    <property type="project" value="TreeGrafter"/>
</dbReference>
<dbReference type="AlphaFoldDB" id="A0A9P0AUF0"/>
<name>A0A9P0AUF0_BRAAE</name>
<reference evidence="14" key="1">
    <citation type="submission" date="2021-12" db="EMBL/GenBank/DDBJ databases">
        <authorList>
            <person name="King R."/>
        </authorList>
    </citation>
    <scope>NUCLEOTIDE SEQUENCE</scope>
</reference>
<evidence type="ECO:0000256" key="7">
    <source>
        <dbReference type="ARBA" id="ARBA00023098"/>
    </source>
</evidence>
<dbReference type="GO" id="GO:0080019">
    <property type="term" value="F:alcohol-forming very long-chain fatty acyl-CoA reductase activity"/>
    <property type="evidence" value="ECO:0007669"/>
    <property type="project" value="InterPro"/>
</dbReference>
<evidence type="ECO:0000256" key="6">
    <source>
        <dbReference type="ARBA" id="ARBA00022989"/>
    </source>
</evidence>
<dbReference type="SUPFAM" id="SSF51735">
    <property type="entry name" value="NAD(P)-binding Rossmann-fold domains"/>
    <property type="match status" value="1"/>
</dbReference>
<dbReference type="Gene3D" id="3.40.50.720">
    <property type="entry name" value="NAD(P)-binding Rossmann-like Domain"/>
    <property type="match status" value="1"/>
</dbReference>
<keyword evidence="7 10" id="KW-0443">Lipid metabolism</keyword>
<comment type="subcellular location">
    <subcellularLocation>
        <location evidence="1">Membrane</location>
        <topology evidence="1">Multi-pass membrane protein</topology>
    </subcellularLocation>
</comment>
<sequence length="528" mass="60678">MAEDREGGDITASDMLLPDEEPSEMKNFYEGSAVFLTGATGFVGKMMLEKLLRAVDDIKIYILIRPKKGKDTKQRFEEIFESPLFDPLKRKRSDYAGKVEMILGDCGLPNLGICAEDTEKLCANVNTIIHCAATVRFDEKIKQAAHINVRSIRDLFVIAKQMKQLKALLYVSTAFSNCIRKDIDEIFYEPPITGEKLLTLVDCLDDEKLDLITPTLIGEFPNTYVFTKSVAENVVKEEGKNLPVGILRPSIIIGSAKEPVAGWIDNFYGATGVFYGAALGLIRTLHGKKENCAELVPADYVVNSVLAAAWDVATMKTLNDNKETQDKNDVDEKFQEEIPIYNFVCTPERPITWEKFEELNYKHAIQIPSEVCIWNYFFKMRPSLFWHTLALFFLHTLPAHIVDFIAICIGKKPQLVKGYQKINKFSNVISYFTMREWNFKNNNIQNLWKKMNTSDRKLFEFSMKDLSWDAYFYTYVRGARVYLLKDPLDTVSKGQIKYYKLKVAHYALCTVLFYLFYKLTMFIVNFIF</sequence>
<dbReference type="InterPro" id="IPR026055">
    <property type="entry name" value="FAR"/>
</dbReference>
<dbReference type="Pfam" id="PF03015">
    <property type="entry name" value="Sterile"/>
    <property type="match status" value="1"/>
</dbReference>
<feature type="domain" description="Thioester reductase (TE)" evidence="12">
    <location>
        <begin position="36"/>
        <end position="304"/>
    </location>
</feature>
<evidence type="ECO:0000256" key="4">
    <source>
        <dbReference type="ARBA" id="ARBA00022692"/>
    </source>
</evidence>
<dbReference type="FunFam" id="3.40.50.720:FF:000143">
    <property type="entry name" value="Fatty acyl-CoA reductase"/>
    <property type="match status" value="1"/>
</dbReference>
<evidence type="ECO:0000256" key="8">
    <source>
        <dbReference type="ARBA" id="ARBA00023136"/>
    </source>
</evidence>
<dbReference type="EMBL" id="OV121141">
    <property type="protein sequence ID" value="CAH0548732.1"/>
    <property type="molecule type" value="Genomic_DNA"/>
</dbReference>
<evidence type="ECO:0000256" key="10">
    <source>
        <dbReference type="RuleBase" id="RU363097"/>
    </source>
</evidence>
<dbReference type="InterPro" id="IPR036291">
    <property type="entry name" value="NAD(P)-bd_dom_sf"/>
</dbReference>
<keyword evidence="8 10" id="KW-0472">Membrane</keyword>
<evidence type="ECO:0000313" key="13">
    <source>
        <dbReference type="EMBL" id="CAH0548643.1"/>
    </source>
</evidence>
<evidence type="ECO:0000313" key="15">
    <source>
        <dbReference type="Proteomes" id="UP001154078"/>
    </source>
</evidence>
<evidence type="ECO:0000313" key="14">
    <source>
        <dbReference type="EMBL" id="CAH0548732.1"/>
    </source>
</evidence>
<feature type="domain" description="Fatty acyl-CoA reductase C-terminal" evidence="11">
    <location>
        <begin position="394"/>
        <end position="486"/>
    </location>
</feature>
<accession>A0A9P0AUF0</accession>
<dbReference type="OrthoDB" id="429813at2759"/>
<keyword evidence="3 10" id="KW-0444">Lipid biosynthesis</keyword>
<dbReference type="CDD" id="cd05236">
    <property type="entry name" value="FAR-N_SDR_e"/>
    <property type="match status" value="1"/>
</dbReference>
<dbReference type="EC" id="1.2.1.84" evidence="10"/>
<evidence type="ECO:0000256" key="5">
    <source>
        <dbReference type="ARBA" id="ARBA00022857"/>
    </source>
</evidence>
<dbReference type="GO" id="GO:0035336">
    <property type="term" value="P:long-chain fatty-acyl-CoA metabolic process"/>
    <property type="evidence" value="ECO:0007669"/>
    <property type="project" value="TreeGrafter"/>
</dbReference>
<feature type="transmembrane region" description="Helical" evidence="10">
    <location>
        <begin position="384"/>
        <end position="409"/>
    </location>
</feature>
<keyword evidence="15" id="KW-1185">Reference proteome</keyword>
<dbReference type="GO" id="GO:0102965">
    <property type="term" value="F:alcohol-forming long-chain fatty acyl-CoA reductase activity"/>
    <property type="evidence" value="ECO:0007669"/>
    <property type="project" value="UniProtKB-EC"/>
</dbReference>